<proteinExistence type="predicted"/>
<sequence length="265" mass="29376" precursor="true">MKVILLMVMCCSIFSGCKSGPMIIAHRGNSSYAPENTMASVQSGWIVDADAVEVDVYLTSDGKIAVIHDGDTQRVSGEKLVVTESSYEQLSKLDVGSHKSWYFKNERIPLLEDVIASIPAGRKLFVEVKSSPQIVPYLKELFNNSPNRDRLVVIAFNKDVLDEVKKQIPDIPAYWLIGASKDSETGEILPYDTSLIDTALHAGFEGLNVNYGGLNEEFVALAHARGLEVYVWTVNYFEDAQRLRQYGVDGITTDRPADLSLLLKN</sequence>
<dbReference type="Gene3D" id="3.20.20.190">
    <property type="entry name" value="Phosphatidylinositol (PI) phosphodiesterase"/>
    <property type="match status" value="1"/>
</dbReference>
<dbReference type="InterPro" id="IPR017946">
    <property type="entry name" value="PLC-like_Pdiesterase_TIM-brl"/>
</dbReference>
<keyword evidence="2" id="KW-0378">Hydrolase</keyword>
<dbReference type="PANTHER" id="PTHR46211:SF1">
    <property type="entry name" value="GLYCEROPHOSPHODIESTER PHOSPHODIESTERASE, CYTOPLASMIC"/>
    <property type="match status" value="1"/>
</dbReference>
<dbReference type="InterPro" id="IPR030395">
    <property type="entry name" value="GP_PDE_dom"/>
</dbReference>
<keyword evidence="3" id="KW-1185">Reference proteome</keyword>
<dbReference type="EMBL" id="CP019646">
    <property type="protein sequence ID" value="AQQ69890.1"/>
    <property type="molecule type" value="Genomic_DNA"/>
</dbReference>
<dbReference type="Proteomes" id="UP000188181">
    <property type="component" value="Chromosome"/>
</dbReference>
<evidence type="ECO:0000313" key="2">
    <source>
        <dbReference type="EMBL" id="AQQ69890.1"/>
    </source>
</evidence>
<dbReference type="OrthoDB" id="238714at2"/>
<gene>
    <name evidence="2" type="primary">ugpQ</name>
    <name evidence="2" type="ORF">SMSP2_00224</name>
</gene>
<dbReference type="RefSeq" id="WP_146682192.1">
    <property type="nucleotide sequence ID" value="NZ_CP019646.1"/>
</dbReference>
<protein>
    <submittedName>
        <fullName evidence="2">Glycerophosphoryl diester phosphodiesterase</fullName>
        <ecNumber evidence="2">3.1.4.46</ecNumber>
    </submittedName>
</protein>
<dbReference type="Pfam" id="PF03009">
    <property type="entry name" value="GDPD"/>
    <property type="match status" value="1"/>
</dbReference>
<name>A0A1Q2MB55_9BACT</name>
<dbReference type="SUPFAM" id="SSF51695">
    <property type="entry name" value="PLC-like phosphodiesterases"/>
    <property type="match status" value="1"/>
</dbReference>
<dbReference type="STRING" id="1851148.SMSP2_00224"/>
<accession>A0A1Q2MB55</accession>
<evidence type="ECO:0000313" key="3">
    <source>
        <dbReference type="Proteomes" id="UP000188181"/>
    </source>
</evidence>
<dbReference type="PROSITE" id="PS51257">
    <property type="entry name" value="PROKAR_LIPOPROTEIN"/>
    <property type="match status" value="1"/>
</dbReference>
<dbReference type="EC" id="3.1.4.46" evidence="2"/>
<dbReference type="PROSITE" id="PS51704">
    <property type="entry name" value="GP_PDE"/>
    <property type="match status" value="1"/>
</dbReference>
<dbReference type="GO" id="GO:0008889">
    <property type="term" value="F:glycerophosphodiester phosphodiesterase activity"/>
    <property type="evidence" value="ECO:0007669"/>
    <property type="project" value="UniProtKB-EC"/>
</dbReference>
<evidence type="ECO:0000259" key="1">
    <source>
        <dbReference type="PROSITE" id="PS51704"/>
    </source>
</evidence>
<dbReference type="KEGG" id="pbas:SMSP2_00224"/>
<dbReference type="AlphaFoldDB" id="A0A1Q2MB55"/>
<dbReference type="PANTHER" id="PTHR46211">
    <property type="entry name" value="GLYCEROPHOSPHORYL DIESTER PHOSPHODIESTERASE"/>
    <property type="match status" value="1"/>
</dbReference>
<reference evidence="3" key="1">
    <citation type="submission" date="2017-02" db="EMBL/GenBank/DDBJ databases">
        <title>Comparative genomics and description of representatives of a novel lineage of planctomycetes thriving in anoxic sediments.</title>
        <authorList>
            <person name="Spring S."/>
            <person name="Bunk B."/>
            <person name="Sproer C."/>
        </authorList>
    </citation>
    <scope>NUCLEOTIDE SEQUENCE [LARGE SCALE GENOMIC DNA]</scope>
    <source>
        <strain evidence="3">SM-Chi-D1</strain>
    </source>
</reference>
<organism evidence="2 3">
    <name type="scientific">Limihaloglobus sulfuriphilus</name>
    <dbReference type="NCBI Taxonomy" id="1851148"/>
    <lineage>
        <taxon>Bacteria</taxon>
        <taxon>Pseudomonadati</taxon>
        <taxon>Planctomycetota</taxon>
        <taxon>Phycisphaerae</taxon>
        <taxon>Sedimentisphaerales</taxon>
        <taxon>Sedimentisphaeraceae</taxon>
        <taxon>Limihaloglobus</taxon>
    </lineage>
</organism>
<feature type="domain" description="GP-PDE" evidence="1">
    <location>
        <begin position="21"/>
        <end position="263"/>
    </location>
</feature>
<dbReference type="GO" id="GO:0006629">
    <property type="term" value="P:lipid metabolic process"/>
    <property type="evidence" value="ECO:0007669"/>
    <property type="project" value="InterPro"/>
</dbReference>